<sequence>MASSLSLPQRPRTHVWRTTAPTTDKSFNGTIERASASRALRETAVVTSRTWMRRGSSFKSEASGSRQKVWEKGRS</sequence>
<dbReference type="AlphaFoldDB" id="M4BI16"/>
<name>M4BI16_HYAAE</name>
<feature type="compositionally biased region" description="Polar residues" evidence="1">
    <location>
        <begin position="57"/>
        <end position="66"/>
    </location>
</feature>
<evidence type="ECO:0000256" key="1">
    <source>
        <dbReference type="SAM" id="MobiDB-lite"/>
    </source>
</evidence>
<evidence type="ECO:0000313" key="3">
    <source>
        <dbReference type="Proteomes" id="UP000011713"/>
    </source>
</evidence>
<dbReference type="HOGENOM" id="CLU_2676346_0_0_1"/>
<dbReference type="InParanoid" id="M4BI16"/>
<dbReference type="EnsemblProtists" id="HpaT806042">
    <property type="protein sequence ID" value="HpaP806042"/>
    <property type="gene ID" value="HpaG806042"/>
</dbReference>
<dbReference type="Proteomes" id="UP000011713">
    <property type="component" value="Unassembled WGS sequence"/>
</dbReference>
<protein>
    <submittedName>
        <fullName evidence="2">Uncharacterized protein</fullName>
    </submittedName>
</protein>
<reference evidence="3" key="1">
    <citation type="journal article" date="2010" name="Science">
        <title>Signatures of adaptation to obligate biotrophy in the Hyaloperonospora arabidopsidis genome.</title>
        <authorList>
            <person name="Baxter L."/>
            <person name="Tripathy S."/>
            <person name="Ishaque N."/>
            <person name="Boot N."/>
            <person name="Cabral A."/>
            <person name="Kemen E."/>
            <person name="Thines M."/>
            <person name="Ah-Fong A."/>
            <person name="Anderson R."/>
            <person name="Badejoko W."/>
            <person name="Bittner-Eddy P."/>
            <person name="Boore J.L."/>
            <person name="Chibucos M.C."/>
            <person name="Coates M."/>
            <person name="Dehal P."/>
            <person name="Delehaunty K."/>
            <person name="Dong S."/>
            <person name="Downton P."/>
            <person name="Dumas B."/>
            <person name="Fabro G."/>
            <person name="Fronick C."/>
            <person name="Fuerstenberg S.I."/>
            <person name="Fulton L."/>
            <person name="Gaulin E."/>
            <person name="Govers F."/>
            <person name="Hughes L."/>
            <person name="Humphray S."/>
            <person name="Jiang R.H."/>
            <person name="Judelson H."/>
            <person name="Kamoun S."/>
            <person name="Kyung K."/>
            <person name="Meijer H."/>
            <person name="Minx P."/>
            <person name="Morris P."/>
            <person name="Nelson J."/>
            <person name="Phuntumart V."/>
            <person name="Qutob D."/>
            <person name="Rehmany A."/>
            <person name="Rougon-Cardoso A."/>
            <person name="Ryden P."/>
            <person name="Torto-Alalibo T."/>
            <person name="Studholme D."/>
            <person name="Wang Y."/>
            <person name="Win J."/>
            <person name="Wood J."/>
            <person name="Clifton S.W."/>
            <person name="Rogers J."/>
            <person name="Van den Ackerveken G."/>
            <person name="Jones J.D."/>
            <person name="McDowell J.M."/>
            <person name="Beynon J."/>
            <person name="Tyler B.M."/>
        </authorList>
    </citation>
    <scope>NUCLEOTIDE SEQUENCE [LARGE SCALE GENOMIC DNA]</scope>
    <source>
        <strain evidence="3">Emoy2</strain>
    </source>
</reference>
<dbReference type="EMBL" id="JH598278">
    <property type="status" value="NOT_ANNOTATED_CDS"/>
    <property type="molecule type" value="Genomic_DNA"/>
</dbReference>
<dbReference type="VEuPathDB" id="FungiDB:HpaG806042"/>
<reference evidence="2" key="2">
    <citation type="submission" date="2015-06" db="UniProtKB">
        <authorList>
            <consortium name="EnsemblProtists"/>
        </authorList>
    </citation>
    <scope>IDENTIFICATION</scope>
    <source>
        <strain evidence="2">Emoy2</strain>
    </source>
</reference>
<proteinExistence type="predicted"/>
<accession>M4BI16</accession>
<organism evidence="2 3">
    <name type="scientific">Hyaloperonospora arabidopsidis (strain Emoy2)</name>
    <name type="common">Downy mildew agent</name>
    <name type="synonym">Peronospora arabidopsidis</name>
    <dbReference type="NCBI Taxonomy" id="559515"/>
    <lineage>
        <taxon>Eukaryota</taxon>
        <taxon>Sar</taxon>
        <taxon>Stramenopiles</taxon>
        <taxon>Oomycota</taxon>
        <taxon>Peronosporomycetes</taxon>
        <taxon>Peronosporales</taxon>
        <taxon>Peronosporaceae</taxon>
        <taxon>Hyaloperonospora</taxon>
    </lineage>
</organism>
<feature type="region of interest" description="Disordered" evidence="1">
    <location>
        <begin position="52"/>
        <end position="75"/>
    </location>
</feature>
<keyword evidence="3" id="KW-1185">Reference proteome</keyword>
<evidence type="ECO:0000313" key="2">
    <source>
        <dbReference type="EnsemblProtists" id="HpaP806042"/>
    </source>
</evidence>